<dbReference type="OrthoDB" id="6777517at2759"/>
<dbReference type="InterPro" id="IPR000477">
    <property type="entry name" value="RT_dom"/>
</dbReference>
<dbReference type="OMA" id="CLARINK"/>
<evidence type="ECO:0000313" key="1">
    <source>
        <dbReference type="EMBL" id="ENN78512.1"/>
    </source>
</evidence>
<dbReference type="InterPro" id="IPR043502">
    <property type="entry name" value="DNA/RNA_pol_sf"/>
</dbReference>
<sequence length="665" mass="76013">MCNTKKNSYKKRRLNRKTVTKLQGSRHLLRKSIAIKKKKWIQLCEQLNDDIWGDAHKIVRKSFTNSGPIWQLTEQKTRDIITALFPRGPVSTLNRINLGEDDINPRDFTIEELNLAYHKIKTSKVPGPDGIPPEAIRAKLVLIHKAGRPVDLPSSYRPICLIDTIAKLYEHLLKIKLEEEVQQRGGLSPNQFGFTKGKSTLDTVRKVIQIANQARRNTLNHWRDEGWCCLVTLDVRNAFNSAPWSAINKSLEQFNVSKYLRSVMRNYLQNRYIITQDGEAVEVTAGIPQGSVLGPTLWNIFYNWTLEMEVPQGATMLGFADDIALVTSAKNKLSMIEVVNETLGHINNWISENQLELAPEKTEAILLSGKRDRKGISFKLGAQTINLSKSLKYLGITISENIRFGAHVQEAVRKAGVQLAMMTRLLPNITGPQSGKRALLYGVVQSVLLYGAPVWHQAVGIHKYEKMLTAIQRRALLRNREISAVAVQVLAGVPPIDLLIKERTNLDRTHERPLTTLTKKTIRNQTLQKWQERWDHNTQKGQWTRRLIPDLKKWVNCRHKKSCYHLTQAMTGHGCFKDYLWGIEKAGDNERWYCGEQDTVEHTLFVCHGWESIRSAATIVDAKSPRLIQDMIESPRKWKEGENIIKQILTEKEKDERDLQGQESV</sequence>
<dbReference type="PANTHER" id="PTHR19446">
    <property type="entry name" value="REVERSE TRANSCRIPTASES"/>
    <property type="match status" value="1"/>
</dbReference>
<dbReference type="EMBL" id="KB740885">
    <property type="protein sequence ID" value="ENN78512.1"/>
    <property type="molecule type" value="Genomic_DNA"/>
</dbReference>
<gene>
    <name evidence="1" type="ORF">YQE_05024</name>
</gene>
<feature type="non-terminal residue" evidence="1">
    <location>
        <position position="1"/>
    </location>
</feature>
<dbReference type="SUPFAM" id="SSF56672">
    <property type="entry name" value="DNA/RNA polymerases"/>
    <property type="match status" value="1"/>
</dbReference>
<dbReference type="CDD" id="cd01650">
    <property type="entry name" value="RT_nLTR_like"/>
    <property type="match status" value="1"/>
</dbReference>
<dbReference type="PROSITE" id="PS50878">
    <property type="entry name" value="RT_POL"/>
    <property type="match status" value="1"/>
</dbReference>
<proteinExistence type="predicted"/>
<protein>
    <submittedName>
        <fullName evidence="1">Uncharacterized protein</fullName>
    </submittedName>
</protein>
<dbReference type="GO" id="GO:0071897">
    <property type="term" value="P:DNA biosynthetic process"/>
    <property type="evidence" value="ECO:0007669"/>
    <property type="project" value="UniProtKB-ARBA"/>
</dbReference>
<accession>N6UIP2</accession>
<organism evidence="1">
    <name type="scientific">Dendroctonus ponderosae</name>
    <name type="common">Mountain pine beetle</name>
    <dbReference type="NCBI Taxonomy" id="77166"/>
    <lineage>
        <taxon>Eukaryota</taxon>
        <taxon>Metazoa</taxon>
        <taxon>Ecdysozoa</taxon>
        <taxon>Arthropoda</taxon>
        <taxon>Hexapoda</taxon>
        <taxon>Insecta</taxon>
        <taxon>Pterygota</taxon>
        <taxon>Neoptera</taxon>
        <taxon>Endopterygota</taxon>
        <taxon>Coleoptera</taxon>
        <taxon>Polyphaga</taxon>
        <taxon>Cucujiformia</taxon>
        <taxon>Curculionidae</taxon>
        <taxon>Scolytinae</taxon>
        <taxon>Dendroctonus</taxon>
    </lineage>
</organism>
<dbReference type="Pfam" id="PF00078">
    <property type="entry name" value="RVT_1"/>
    <property type="match status" value="1"/>
</dbReference>
<name>N6UIP2_DENPD</name>
<reference evidence="1" key="1">
    <citation type="journal article" date="2013" name="Genome Biol.">
        <title>Draft genome of the mountain pine beetle, Dendroctonus ponderosae Hopkins, a major forest pest.</title>
        <authorList>
            <person name="Keeling C.I."/>
            <person name="Yuen M.M."/>
            <person name="Liao N.Y."/>
            <person name="Docking T.R."/>
            <person name="Chan S.K."/>
            <person name="Taylor G.A."/>
            <person name="Palmquist D.L."/>
            <person name="Jackman S.D."/>
            <person name="Nguyen A."/>
            <person name="Li M."/>
            <person name="Henderson H."/>
            <person name="Janes J.K."/>
            <person name="Zhao Y."/>
            <person name="Pandoh P."/>
            <person name="Moore R."/>
            <person name="Sperling F.A."/>
            <person name="Huber D.P."/>
            <person name="Birol I."/>
            <person name="Jones S.J."/>
            <person name="Bohlmann J."/>
        </authorList>
    </citation>
    <scope>NUCLEOTIDE SEQUENCE</scope>
</reference>
<dbReference type="AlphaFoldDB" id="N6UIP2"/>
<dbReference type="HOGENOM" id="CLU_001888_0_2_1"/>